<evidence type="ECO:0000313" key="1">
    <source>
        <dbReference type="EMBL" id="TKI98911.1"/>
    </source>
</evidence>
<dbReference type="AlphaFoldDB" id="A0A9X9A6Q3"/>
<feature type="non-terminal residue" evidence="1">
    <location>
        <position position="52"/>
    </location>
</feature>
<proteinExistence type="predicted"/>
<keyword evidence="1" id="KW-0436">Ligase</keyword>
<reference evidence="1 2" key="1">
    <citation type="journal article" date="2019" name="Environ. Microbiol.">
        <title>An active ?-lactamase is a part of an orchestrated cell wall stress resistance network of Bacillus subtilis and related rhizosphere species.</title>
        <authorList>
            <person name="Bucher T."/>
            <person name="Keren-Paz A."/>
            <person name="Hausser J."/>
            <person name="Olender T."/>
            <person name="Cytryn E."/>
            <person name="Kolodkin-Gal I."/>
        </authorList>
    </citation>
    <scope>NUCLEOTIDE SEQUENCE [LARGE SCALE GENOMIC DNA]</scope>
    <source>
        <strain evidence="1 2">I32</strain>
    </source>
</reference>
<sequence>MYMTIGRIFDLSVSKYPNKEALVEPEKNIRWTYKQWDEQINKTAHALLEEGV</sequence>
<name>A0A9X9A6Q3_BACCE</name>
<dbReference type="Proteomes" id="UP000308444">
    <property type="component" value="Unassembled WGS sequence"/>
</dbReference>
<dbReference type="EMBL" id="SZOH01001862">
    <property type="protein sequence ID" value="TKI98911.1"/>
    <property type="molecule type" value="Genomic_DNA"/>
</dbReference>
<organism evidence="1 2">
    <name type="scientific">Bacillus cereus</name>
    <dbReference type="NCBI Taxonomy" id="1396"/>
    <lineage>
        <taxon>Bacteria</taxon>
        <taxon>Bacillati</taxon>
        <taxon>Bacillota</taxon>
        <taxon>Bacilli</taxon>
        <taxon>Bacillales</taxon>
        <taxon>Bacillaceae</taxon>
        <taxon>Bacillus</taxon>
        <taxon>Bacillus cereus group</taxon>
    </lineage>
</organism>
<dbReference type="SUPFAM" id="SSF56801">
    <property type="entry name" value="Acetyl-CoA synthetase-like"/>
    <property type="match status" value="1"/>
</dbReference>
<protein>
    <submittedName>
        <fullName evidence="1">Fatty acid--CoA ligase</fullName>
    </submittedName>
</protein>
<evidence type="ECO:0000313" key="2">
    <source>
        <dbReference type="Proteomes" id="UP000308444"/>
    </source>
</evidence>
<dbReference type="GO" id="GO:0016874">
    <property type="term" value="F:ligase activity"/>
    <property type="evidence" value="ECO:0007669"/>
    <property type="project" value="UniProtKB-KW"/>
</dbReference>
<accession>A0A9X9A6Q3</accession>
<gene>
    <name evidence="1" type="ORF">FC695_23815</name>
</gene>
<comment type="caution">
    <text evidence="1">The sequence shown here is derived from an EMBL/GenBank/DDBJ whole genome shotgun (WGS) entry which is preliminary data.</text>
</comment>
<dbReference type="Gene3D" id="3.40.50.980">
    <property type="match status" value="1"/>
</dbReference>